<sequence>MHPSKRAKTYPSGLGRPAQSGGIPTGFRRDPRTGRSSCCRTEPQRLTYFSSDTSGRLYERVALSFGFN</sequence>
<name>A0ABV5G4V9_9MICC</name>
<proteinExistence type="predicted"/>
<gene>
    <name evidence="2" type="ORF">ACFFX0_23420</name>
</gene>
<comment type="caution">
    <text evidence="2">The sequence shown here is derived from an EMBL/GenBank/DDBJ whole genome shotgun (WGS) entry which is preliminary data.</text>
</comment>
<evidence type="ECO:0000313" key="3">
    <source>
        <dbReference type="Proteomes" id="UP001589575"/>
    </source>
</evidence>
<dbReference type="Proteomes" id="UP001589575">
    <property type="component" value="Unassembled WGS sequence"/>
</dbReference>
<evidence type="ECO:0000313" key="2">
    <source>
        <dbReference type="EMBL" id="MFB9073981.1"/>
    </source>
</evidence>
<reference evidence="2 3" key="1">
    <citation type="submission" date="2024-09" db="EMBL/GenBank/DDBJ databases">
        <authorList>
            <person name="Sun Q."/>
            <person name="Mori K."/>
        </authorList>
    </citation>
    <scope>NUCLEOTIDE SEQUENCE [LARGE SCALE GENOMIC DNA]</scope>
    <source>
        <strain evidence="2 3">CCM 7609</strain>
    </source>
</reference>
<organism evidence="2 3">
    <name type="scientific">Citricoccus parietis</name>
    <dbReference type="NCBI Taxonomy" id="592307"/>
    <lineage>
        <taxon>Bacteria</taxon>
        <taxon>Bacillati</taxon>
        <taxon>Actinomycetota</taxon>
        <taxon>Actinomycetes</taxon>
        <taxon>Micrococcales</taxon>
        <taxon>Micrococcaceae</taxon>
        <taxon>Citricoccus</taxon>
    </lineage>
</organism>
<feature type="region of interest" description="Disordered" evidence="1">
    <location>
        <begin position="1"/>
        <end position="39"/>
    </location>
</feature>
<accession>A0ABV5G4V9</accession>
<evidence type="ECO:0000256" key="1">
    <source>
        <dbReference type="SAM" id="MobiDB-lite"/>
    </source>
</evidence>
<keyword evidence="3" id="KW-1185">Reference proteome</keyword>
<protein>
    <submittedName>
        <fullName evidence="2">Uncharacterized protein</fullName>
    </submittedName>
</protein>
<dbReference type="EMBL" id="JBHMFI010000001">
    <property type="protein sequence ID" value="MFB9073981.1"/>
    <property type="molecule type" value="Genomic_DNA"/>
</dbReference>